<sequence length="393" mass="43691">MKKLLLFCWMFLMSIFSFAANADYHIGVVSGTVSQSEDSLRGAEELIKMYGAVDKGGMVTHVTYPDNFMQKMETTISQMVALADDPKMKAIIVIEAVPGTVEAFRRIREARPDILLVANSPHEDPEIITEVSDLVTNPDNVARGYLIVKAAKNMGADKFMHISFPRHLSYELLSRRRNIMAEAAKDLGMEFIDVSAPDPVSDVGVAGAQQYILEQVPNWLNRYGKNVAFFATNDAHTEPLLKRIAEDGGYFVEADLPSPTMGYPGALGIKFTEDEKGNWPKILKKVEDTVVGKGAAGRMGTWAYSYNFASAIALGDHVRNVIENGTDIIDFDAIIESYNKFTPGAEWNGSNYADVNGVEKENFYLLYQDTYVLGKGYLHMTDDEVPAKYFEIK</sequence>
<dbReference type="AlphaFoldDB" id="A0A377GZK3"/>
<dbReference type="OrthoDB" id="5491606at2"/>
<protein>
    <submittedName>
        <fullName evidence="2">Protein of uncharacterized function (DUF3798)</fullName>
    </submittedName>
</protein>
<evidence type="ECO:0000313" key="2">
    <source>
        <dbReference type="EMBL" id="STO32346.1"/>
    </source>
</evidence>
<dbReference type="RefSeq" id="WP_115271383.1">
    <property type="nucleotide sequence ID" value="NZ_UGGU01000003.1"/>
</dbReference>
<accession>A0A377GZK3</accession>
<keyword evidence="1" id="KW-0732">Signal</keyword>
<evidence type="ECO:0000256" key="1">
    <source>
        <dbReference type="SAM" id="SignalP"/>
    </source>
</evidence>
<proteinExistence type="predicted"/>
<keyword evidence="3" id="KW-1185">Reference proteome</keyword>
<feature type="chain" id="PRO_5016639926" evidence="1">
    <location>
        <begin position="20"/>
        <end position="393"/>
    </location>
</feature>
<feature type="signal peptide" evidence="1">
    <location>
        <begin position="1"/>
        <end position="19"/>
    </location>
</feature>
<dbReference type="EMBL" id="UGGU01000003">
    <property type="protein sequence ID" value="STO32346.1"/>
    <property type="molecule type" value="Genomic_DNA"/>
</dbReference>
<dbReference type="InterPro" id="IPR028082">
    <property type="entry name" value="Peripla_BP_I"/>
</dbReference>
<reference evidence="2 3" key="1">
    <citation type="submission" date="2018-06" db="EMBL/GenBank/DDBJ databases">
        <authorList>
            <consortium name="Pathogen Informatics"/>
            <person name="Doyle S."/>
        </authorList>
    </citation>
    <scope>NUCLEOTIDE SEQUENCE [LARGE SCALE GENOMIC DNA]</scope>
    <source>
        <strain evidence="2 3">NCTC10723</strain>
    </source>
</reference>
<dbReference type="InterPro" id="IPR024258">
    <property type="entry name" value="DUF3798"/>
</dbReference>
<gene>
    <name evidence="2" type="ORF">NCTC10723_01879</name>
</gene>
<name>A0A377GZK3_9FUSO</name>
<organism evidence="2 3">
    <name type="scientific">Fusobacterium necrogenes</name>
    <dbReference type="NCBI Taxonomy" id="858"/>
    <lineage>
        <taxon>Bacteria</taxon>
        <taxon>Fusobacteriati</taxon>
        <taxon>Fusobacteriota</taxon>
        <taxon>Fusobacteriia</taxon>
        <taxon>Fusobacteriales</taxon>
        <taxon>Fusobacteriaceae</taxon>
        <taxon>Fusobacterium</taxon>
    </lineage>
</organism>
<evidence type="ECO:0000313" key="3">
    <source>
        <dbReference type="Proteomes" id="UP000255328"/>
    </source>
</evidence>
<dbReference type="Gene3D" id="3.40.50.11390">
    <property type="match status" value="1"/>
</dbReference>
<dbReference type="Gene3D" id="3.40.50.11400">
    <property type="match status" value="1"/>
</dbReference>
<dbReference type="Pfam" id="PF12683">
    <property type="entry name" value="DUF3798"/>
    <property type="match status" value="1"/>
</dbReference>
<dbReference type="SUPFAM" id="SSF53822">
    <property type="entry name" value="Periplasmic binding protein-like I"/>
    <property type="match status" value="1"/>
</dbReference>
<dbReference type="Proteomes" id="UP000255328">
    <property type="component" value="Unassembled WGS sequence"/>
</dbReference>